<dbReference type="Pfam" id="PF24924">
    <property type="entry name" value="DUF7745"/>
    <property type="match status" value="1"/>
</dbReference>
<comment type="caution">
    <text evidence="2">The sequence shown here is derived from an EMBL/GenBank/DDBJ whole genome shotgun (WGS) entry which is preliminary data.</text>
</comment>
<protein>
    <recommendedName>
        <fullName evidence="1">DUF7745 domain-containing protein</fullName>
    </recommendedName>
</protein>
<organism evidence="2 3">
    <name type="scientific">Pisum sativum</name>
    <name type="common">Garden pea</name>
    <name type="synonym">Lathyrus oleraceus</name>
    <dbReference type="NCBI Taxonomy" id="3888"/>
    <lineage>
        <taxon>Eukaryota</taxon>
        <taxon>Viridiplantae</taxon>
        <taxon>Streptophyta</taxon>
        <taxon>Embryophyta</taxon>
        <taxon>Tracheophyta</taxon>
        <taxon>Spermatophyta</taxon>
        <taxon>Magnoliopsida</taxon>
        <taxon>eudicotyledons</taxon>
        <taxon>Gunneridae</taxon>
        <taxon>Pentapetalae</taxon>
        <taxon>rosids</taxon>
        <taxon>fabids</taxon>
        <taxon>Fabales</taxon>
        <taxon>Fabaceae</taxon>
        <taxon>Papilionoideae</taxon>
        <taxon>50 kb inversion clade</taxon>
        <taxon>NPAAA clade</taxon>
        <taxon>Hologalegina</taxon>
        <taxon>IRL clade</taxon>
        <taxon>Fabeae</taxon>
        <taxon>Lathyrus</taxon>
    </lineage>
</organism>
<name>A0A9D4X7S6_PEA</name>
<feature type="domain" description="DUF7745" evidence="1">
    <location>
        <begin position="2"/>
        <end position="38"/>
    </location>
</feature>
<dbReference type="EMBL" id="JAMSHJ010000004">
    <property type="protein sequence ID" value="KAI5415257.1"/>
    <property type="molecule type" value="Genomic_DNA"/>
</dbReference>
<dbReference type="Gramene" id="Psat04G0063200-T1">
    <property type="protein sequence ID" value="KAI5415257.1"/>
    <property type="gene ID" value="KIW84_040632"/>
</dbReference>
<evidence type="ECO:0000313" key="3">
    <source>
        <dbReference type="Proteomes" id="UP001058974"/>
    </source>
</evidence>
<dbReference type="Proteomes" id="UP001058974">
    <property type="component" value="Chromosome 4"/>
</dbReference>
<evidence type="ECO:0000259" key="1">
    <source>
        <dbReference type="Pfam" id="PF24924"/>
    </source>
</evidence>
<proteinExistence type="predicted"/>
<dbReference type="InterPro" id="IPR056647">
    <property type="entry name" value="DUF7745"/>
</dbReference>
<dbReference type="AlphaFoldDB" id="A0A9D4X7S6"/>
<reference evidence="2 3" key="1">
    <citation type="journal article" date="2022" name="Nat. Genet.">
        <title>Improved pea reference genome and pan-genome highlight genomic features and evolutionary characteristics.</title>
        <authorList>
            <person name="Yang T."/>
            <person name="Liu R."/>
            <person name="Luo Y."/>
            <person name="Hu S."/>
            <person name="Wang D."/>
            <person name="Wang C."/>
            <person name="Pandey M.K."/>
            <person name="Ge S."/>
            <person name="Xu Q."/>
            <person name="Li N."/>
            <person name="Li G."/>
            <person name="Huang Y."/>
            <person name="Saxena R.K."/>
            <person name="Ji Y."/>
            <person name="Li M."/>
            <person name="Yan X."/>
            <person name="He Y."/>
            <person name="Liu Y."/>
            <person name="Wang X."/>
            <person name="Xiang C."/>
            <person name="Varshney R.K."/>
            <person name="Ding H."/>
            <person name="Gao S."/>
            <person name="Zong X."/>
        </authorList>
    </citation>
    <scope>NUCLEOTIDE SEQUENCE [LARGE SCALE GENOMIC DNA]</scope>
    <source>
        <strain evidence="2 3">cv. Zhongwan 6</strain>
    </source>
</reference>
<gene>
    <name evidence="2" type="ORF">KIW84_040632</name>
</gene>
<evidence type="ECO:0000313" key="2">
    <source>
        <dbReference type="EMBL" id="KAI5415257.1"/>
    </source>
</evidence>
<sequence>MFRKVTRAWEKVHVKENKLKRKDISSEESYTLWVKERVHLVKLPFVIDPTYIPDIPDPIPVSIDEVDRVRKLLLGLNKIKKDWSIVFMTRPTKRIRIEAEKILPHDWRRTYQELLNLRDQVHLQVQDHKVLTTQVTQLEGEVQYLRDLIIVAQVIVQEQGDRGEAWRIEHYNLAEFANKLVRDVPMMYMRDDNVANFHNTPQEVLEFIRRCDVMLKEFSAHLKVAMEVPL</sequence>
<accession>A0A9D4X7S6</accession>
<keyword evidence="3" id="KW-1185">Reference proteome</keyword>